<reference evidence="8" key="2">
    <citation type="submission" date="2023-05" db="EMBL/GenBank/DDBJ databases">
        <authorList>
            <consortium name="Lawrence Berkeley National Laboratory"/>
            <person name="Steindorff A."/>
            <person name="Hensen N."/>
            <person name="Bonometti L."/>
            <person name="Westerberg I."/>
            <person name="Brannstrom I.O."/>
            <person name="Guillou S."/>
            <person name="Cros-Aarteil S."/>
            <person name="Calhoun S."/>
            <person name="Haridas S."/>
            <person name="Kuo A."/>
            <person name="Mondo S."/>
            <person name="Pangilinan J."/>
            <person name="Riley R."/>
            <person name="Labutti K."/>
            <person name="Andreopoulos B."/>
            <person name="Lipzen A."/>
            <person name="Chen C."/>
            <person name="Yanf M."/>
            <person name="Daum C."/>
            <person name="Ng V."/>
            <person name="Clum A."/>
            <person name="Ohm R."/>
            <person name="Martin F."/>
            <person name="Silar P."/>
            <person name="Natvig D."/>
            <person name="Lalanne C."/>
            <person name="Gautier V."/>
            <person name="Ament-Velasquez S.L."/>
            <person name="Kruys A."/>
            <person name="Hutchinson M.I."/>
            <person name="Powell A.J."/>
            <person name="Barry K."/>
            <person name="Miller A.N."/>
            <person name="Grigoriev I.V."/>
            <person name="Debuchy R."/>
            <person name="Gladieux P."/>
            <person name="Thoren M.H."/>
            <person name="Johannesson H."/>
        </authorList>
    </citation>
    <scope>NUCLEOTIDE SEQUENCE</scope>
    <source>
        <strain evidence="8">PSN293</strain>
    </source>
</reference>
<evidence type="ECO:0000256" key="7">
    <source>
        <dbReference type="SAM" id="SignalP"/>
    </source>
</evidence>
<gene>
    <name evidence="8" type="ORF">QBC37DRAFT_320727</name>
</gene>
<dbReference type="GO" id="GO:0016998">
    <property type="term" value="P:cell wall macromolecule catabolic process"/>
    <property type="evidence" value="ECO:0007669"/>
    <property type="project" value="InterPro"/>
</dbReference>
<reference evidence="8" key="1">
    <citation type="journal article" date="2023" name="Mol. Phylogenet. Evol.">
        <title>Genome-scale phylogeny and comparative genomics of the fungal order Sordariales.</title>
        <authorList>
            <person name="Hensen N."/>
            <person name="Bonometti L."/>
            <person name="Westerberg I."/>
            <person name="Brannstrom I.O."/>
            <person name="Guillou S."/>
            <person name="Cros-Aarteil S."/>
            <person name="Calhoun S."/>
            <person name="Haridas S."/>
            <person name="Kuo A."/>
            <person name="Mondo S."/>
            <person name="Pangilinan J."/>
            <person name="Riley R."/>
            <person name="LaButti K."/>
            <person name="Andreopoulos B."/>
            <person name="Lipzen A."/>
            <person name="Chen C."/>
            <person name="Yan M."/>
            <person name="Daum C."/>
            <person name="Ng V."/>
            <person name="Clum A."/>
            <person name="Steindorff A."/>
            <person name="Ohm R.A."/>
            <person name="Martin F."/>
            <person name="Silar P."/>
            <person name="Natvig D.O."/>
            <person name="Lalanne C."/>
            <person name="Gautier V."/>
            <person name="Ament-Velasquez S.L."/>
            <person name="Kruys A."/>
            <person name="Hutchinson M.I."/>
            <person name="Powell A.J."/>
            <person name="Barry K."/>
            <person name="Miller A.N."/>
            <person name="Grigoriev I.V."/>
            <person name="Debuchy R."/>
            <person name="Gladieux P."/>
            <person name="Hiltunen Thoren M."/>
            <person name="Johannesson H."/>
        </authorList>
    </citation>
    <scope>NUCLEOTIDE SEQUENCE</scope>
    <source>
        <strain evidence="8">PSN293</strain>
    </source>
</reference>
<dbReference type="SUPFAM" id="SSF53955">
    <property type="entry name" value="Lysozyme-like"/>
    <property type="match status" value="1"/>
</dbReference>
<dbReference type="InterPro" id="IPR034690">
    <property type="entry name" value="Endolysin_T4_type"/>
</dbReference>
<evidence type="ECO:0000313" key="8">
    <source>
        <dbReference type="EMBL" id="KAK4211184.1"/>
    </source>
</evidence>
<keyword evidence="3" id="KW-0081">Bacteriolytic enzyme</keyword>
<evidence type="ECO:0000313" key="9">
    <source>
        <dbReference type="Proteomes" id="UP001301769"/>
    </source>
</evidence>
<dbReference type="EMBL" id="MU858155">
    <property type="protein sequence ID" value="KAK4211184.1"/>
    <property type="molecule type" value="Genomic_DNA"/>
</dbReference>
<sequence length="264" mass="28192">MKFTLVAAVASCLAVASAYPIKGDTVNCRSGPGTKYAVKKTYKKGQDVKLSCQMPGESVNGVTLWDKTTDGCYVSDYYVKTGTSGYVAPKCPSSGGGSSCSAPRSNAATVNLIAEFEGFRASVYKDPSGNPTVGYGHLCTKSNCAEVKYPIPLSKANGKKLLADDMKPKEKCLKNMLKSKAVLNMNQYGALVSWAFNMGCAAAESSTLVKRLNKGENVNKVLSEELPKWVHAGDKVLPGLVRRRNAEIALAKKKTTDKALPVKC</sequence>
<dbReference type="Gene3D" id="1.10.530.40">
    <property type="match status" value="1"/>
</dbReference>
<evidence type="ECO:0000256" key="5">
    <source>
        <dbReference type="ARBA" id="ARBA00023200"/>
    </source>
</evidence>
<dbReference type="HAMAP" id="MF_04110">
    <property type="entry name" value="ENDOLYSIN_T4"/>
    <property type="match status" value="1"/>
</dbReference>
<feature type="chain" id="PRO_5043002954" evidence="7">
    <location>
        <begin position="19"/>
        <end position="264"/>
    </location>
</feature>
<evidence type="ECO:0000256" key="1">
    <source>
        <dbReference type="ARBA" id="ARBA00000632"/>
    </source>
</evidence>
<evidence type="ECO:0000256" key="4">
    <source>
        <dbReference type="ARBA" id="ARBA00022801"/>
    </source>
</evidence>
<dbReference type="InterPro" id="IPR023346">
    <property type="entry name" value="Lysozyme-like_dom_sf"/>
</dbReference>
<dbReference type="GO" id="GO:0003796">
    <property type="term" value="F:lysozyme activity"/>
    <property type="evidence" value="ECO:0007669"/>
    <property type="project" value="UniProtKB-EC"/>
</dbReference>
<evidence type="ECO:0000256" key="2">
    <source>
        <dbReference type="ARBA" id="ARBA00022529"/>
    </source>
</evidence>
<name>A0AAN6Y2D0_9PEZI</name>
<accession>A0AAN6Y2D0</accession>
<feature type="signal peptide" evidence="7">
    <location>
        <begin position="1"/>
        <end position="18"/>
    </location>
</feature>
<dbReference type="CDD" id="cd00737">
    <property type="entry name" value="lyz_endolysin_autolysin"/>
    <property type="match status" value="1"/>
</dbReference>
<keyword evidence="5" id="KW-1035">Host cytoplasm</keyword>
<dbReference type="InterPro" id="IPR023347">
    <property type="entry name" value="Lysozyme_dom_sf"/>
</dbReference>
<dbReference type="InterPro" id="IPR002196">
    <property type="entry name" value="Glyco_hydro_24"/>
</dbReference>
<organism evidence="8 9">
    <name type="scientific">Rhypophila decipiens</name>
    <dbReference type="NCBI Taxonomy" id="261697"/>
    <lineage>
        <taxon>Eukaryota</taxon>
        <taxon>Fungi</taxon>
        <taxon>Dikarya</taxon>
        <taxon>Ascomycota</taxon>
        <taxon>Pezizomycotina</taxon>
        <taxon>Sordariomycetes</taxon>
        <taxon>Sordariomycetidae</taxon>
        <taxon>Sordariales</taxon>
        <taxon>Naviculisporaceae</taxon>
        <taxon>Rhypophila</taxon>
    </lineage>
</organism>
<dbReference type="InterPro" id="IPR033907">
    <property type="entry name" value="Endolysin_autolysin"/>
</dbReference>
<dbReference type="Gene3D" id="2.30.30.40">
    <property type="entry name" value="SH3 Domains"/>
    <property type="match status" value="1"/>
</dbReference>
<protein>
    <submittedName>
        <fullName evidence="8">Lysozyme-like domain-containing protein</fullName>
    </submittedName>
</protein>
<evidence type="ECO:0000256" key="6">
    <source>
        <dbReference type="ARBA" id="ARBA00023295"/>
    </source>
</evidence>
<keyword evidence="4" id="KW-0378">Hydrolase</keyword>
<dbReference type="AlphaFoldDB" id="A0AAN6Y2D0"/>
<dbReference type="GO" id="GO:0031640">
    <property type="term" value="P:killing of cells of another organism"/>
    <property type="evidence" value="ECO:0007669"/>
    <property type="project" value="UniProtKB-KW"/>
</dbReference>
<dbReference type="InterPro" id="IPR051018">
    <property type="entry name" value="Bacteriophage_GH24"/>
</dbReference>
<keyword evidence="6" id="KW-0326">Glycosidase</keyword>
<dbReference type="PANTHER" id="PTHR38107">
    <property type="match status" value="1"/>
</dbReference>
<dbReference type="GO" id="GO:0042742">
    <property type="term" value="P:defense response to bacterium"/>
    <property type="evidence" value="ECO:0007669"/>
    <property type="project" value="UniProtKB-KW"/>
</dbReference>
<evidence type="ECO:0000256" key="3">
    <source>
        <dbReference type="ARBA" id="ARBA00022638"/>
    </source>
</evidence>
<dbReference type="Pfam" id="PF00959">
    <property type="entry name" value="Phage_lysozyme"/>
    <property type="match status" value="1"/>
</dbReference>
<keyword evidence="2" id="KW-0929">Antimicrobial</keyword>
<comment type="caution">
    <text evidence="8">The sequence shown here is derived from an EMBL/GenBank/DDBJ whole genome shotgun (WGS) entry which is preliminary data.</text>
</comment>
<dbReference type="Proteomes" id="UP001301769">
    <property type="component" value="Unassembled WGS sequence"/>
</dbReference>
<dbReference type="GO" id="GO:0009253">
    <property type="term" value="P:peptidoglycan catabolic process"/>
    <property type="evidence" value="ECO:0007669"/>
    <property type="project" value="InterPro"/>
</dbReference>
<dbReference type="PANTHER" id="PTHR38107:SF3">
    <property type="entry name" value="LYSOZYME RRRD-RELATED"/>
    <property type="match status" value="1"/>
</dbReference>
<keyword evidence="7" id="KW-0732">Signal</keyword>
<keyword evidence="9" id="KW-1185">Reference proteome</keyword>
<comment type="catalytic activity">
    <reaction evidence="1">
        <text>Hydrolysis of (1-&gt;4)-beta-linkages between N-acetylmuramic acid and N-acetyl-D-glucosamine residues in a peptidoglycan and between N-acetyl-D-glucosamine residues in chitodextrins.</text>
        <dbReference type="EC" id="3.2.1.17"/>
    </reaction>
</comment>
<proteinExistence type="inferred from homology"/>